<feature type="region of interest" description="Disordered" evidence="1">
    <location>
        <begin position="1"/>
        <end position="101"/>
    </location>
</feature>
<proteinExistence type="predicted"/>
<evidence type="ECO:0000313" key="3">
    <source>
        <dbReference type="Proteomes" id="UP001341840"/>
    </source>
</evidence>
<reference evidence="2 3" key="1">
    <citation type="journal article" date="2023" name="Plants (Basel)">
        <title>Bridging the Gap: Combining Genomics and Transcriptomics Approaches to Understand Stylosanthes scabra, an Orphan Legume from the Brazilian Caatinga.</title>
        <authorList>
            <person name="Ferreira-Neto J.R.C."/>
            <person name="da Silva M.D."/>
            <person name="Binneck E."/>
            <person name="de Melo N.F."/>
            <person name="da Silva R.H."/>
            <person name="de Melo A.L.T.M."/>
            <person name="Pandolfi V."/>
            <person name="Bustamante F.O."/>
            <person name="Brasileiro-Vidal A.C."/>
            <person name="Benko-Iseppon A.M."/>
        </authorList>
    </citation>
    <scope>NUCLEOTIDE SEQUENCE [LARGE SCALE GENOMIC DNA]</scope>
    <source>
        <tissue evidence="2">Leaves</tissue>
    </source>
</reference>
<feature type="compositionally biased region" description="Low complexity" evidence="1">
    <location>
        <begin position="35"/>
        <end position="48"/>
    </location>
</feature>
<accession>A0ABU6QH25</accession>
<comment type="caution">
    <text evidence="2">The sequence shown here is derived from an EMBL/GenBank/DDBJ whole genome shotgun (WGS) entry which is preliminary data.</text>
</comment>
<evidence type="ECO:0000256" key="1">
    <source>
        <dbReference type="SAM" id="MobiDB-lite"/>
    </source>
</evidence>
<keyword evidence="3" id="KW-1185">Reference proteome</keyword>
<name>A0ABU6QH25_9FABA</name>
<organism evidence="2 3">
    <name type="scientific">Stylosanthes scabra</name>
    <dbReference type="NCBI Taxonomy" id="79078"/>
    <lineage>
        <taxon>Eukaryota</taxon>
        <taxon>Viridiplantae</taxon>
        <taxon>Streptophyta</taxon>
        <taxon>Embryophyta</taxon>
        <taxon>Tracheophyta</taxon>
        <taxon>Spermatophyta</taxon>
        <taxon>Magnoliopsida</taxon>
        <taxon>eudicotyledons</taxon>
        <taxon>Gunneridae</taxon>
        <taxon>Pentapetalae</taxon>
        <taxon>rosids</taxon>
        <taxon>fabids</taxon>
        <taxon>Fabales</taxon>
        <taxon>Fabaceae</taxon>
        <taxon>Papilionoideae</taxon>
        <taxon>50 kb inversion clade</taxon>
        <taxon>dalbergioids sensu lato</taxon>
        <taxon>Dalbergieae</taxon>
        <taxon>Pterocarpus clade</taxon>
        <taxon>Stylosanthes</taxon>
    </lineage>
</organism>
<evidence type="ECO:0000313" key="2">
    <source>
        <dbReference type="EMBL" id="MED6110945.1"/>
    </source>
</evidence>
<feature type="compositionally biased region" description="Basic and acidic residues" evidence="1">
    <location>
        <begin position="50"/>
        <end position="63"/>
    </location>
</feature>
<protein>
    <submittedName>
        <fullName evidence="2">Uncharacterized protein</fullName>
    </submittedName>
</protein>
<gene>
    <name evidence="2" type="ORF">PIB30_047699</name>
</gene>
<dbReference type="Proteomes" id="UP001341840">
    <property type="component" value="Unassembled WGS sequence"/>
</dbReference>
<sequence>MVGHEKNSCPKKTVAPANNDKNGEEGSSSKAAEAGISNNGSTTGNQGTTEEDRDKNVQPKEDDSFGPWMIVQRTTRGRKKGGTNIEEGSGGMGASGSKNAQ</sequence>
<dbReference type="EMBL" id="JASCZI010000307">
    <property type="protein sequence ID" value="MED6110945.1"/>
    <property type="molecule type" value="Genomic_DNA"/>
</dbReference>